<gene>
    <name evidence="3" type="ORF">QBC34DRAFT_414460</name>
</gene>
<dbReference type="EMBL" id="MU865972">
    <property type="protein sequence ID" value="KAK4444851.1"/>
    <property type="molecule type" value="Genomic_DNA"/>
</dbReference>
<feature type="region of interest" description="Disordered" evidence="1">
    <location>
        <begin position="213"/>
        <end position="232"/>
    </location>
</feature>
<reference evidence="3" key="1">
    <citation type="journal article" date="2023" name="Mol. Phylogenet. Evol.">
        <title>Genome-scale phylogeny and comparative genomics of the fungal order Sordariales.</title>
        <authorList>
            <person name="Hensen N."/>
            <person name="Bonometti L."/>
            <person name="Westerberg I."/>
            <person name="Brannstrom I.O."/>
            <person name="Guillou S."/>
            <person name="Cros-Aarteil S."/>
            <person name="Calhoun S."/>
            <person name="Haridas S."/>
            <person name="Kuo A."/>
            <person name="Mondo S."/>
            <person name="Pangilinan J."/>
            <person name="Riley R."/>
            <person name="LaButti K."/>
            <person name="Andreopoulos B."/>
            <person name="Lipzen A."/>
            <person name="Chen C."/>
            <person name="Yan M."/>
            <person name="Daum C."/>
            <person name="Ng V."/>
            <person name="Clum A."/>
            <person name="Steindorff A."/>
            <person name="Ohm R.A."/>
            <person name="Martin F."/>
            <person name="Silar P."/>
            <person name="Natvig D.O."/>
            <person name="Lalanne C."/>
            <person name="Gautier V."/>
            <person name="Ament-Velasquez S.L."/>
            <person name="Kruys A."/>
            <person name="Hutchinson M.I."/>
            <person name="Powell A.J."/>
            <person name="Barry K."/>
            <person name="Miller A.N."/>
            <person name="Grigoriev I.V."/>
            <person name="Debuchy R."/>
            <person name="Gladieux P."/>
            <person name="Hiltunen Thoren M."/>
            <person name="Johannesson H."/>
        </authorList>
    </citation>
    <scope>NUCLEOTIDE SEQUENCE</scope>
    <source>
        <strain evidence="3">PSN243</strain>
    </source>
</reference>
<reference evidence="3" key="2">
    <citation type="submission" date="2023-05" db="EMBL/GenBank/DDBJ databases">
        <authorList>
            <consortium name="Lawrence Berkeley National Laboratory"/>
            <person name="Steindorff A."/>
            <person name="Hensen N."/>
            <person name="Bonometti L."/>
            <person name="Westerberg I."/>
            <person name="Brannstrom I.O."/>
            <person name="Guillou S."/>
            <person name="Cros-Aarteil S."/>
            <person name="Calhoun S."/>
            <person name="Haridas S."/>
            <person name="Kuo A."/>
            <person name="Mondo S."/>
            <person name="Pangilinan J."/>
            <person name="Riley R."/>
            <person name="Labutti K."/>
            <person name="Andreopoulos B."/>
            <person name="Lipzen A."/>
            <person name="Chen C."/>
            <person name="Yanf M."/>
            <person name="Daum C."/>
            <person name="Ng V."/>
            <person name="Clum A."/>
            <person name="Ohm R."/>
            <person name="Martin F."/>
            <person name="Silar P."/>
            <person name="Natvig D."/>
            <person name="Lalanne C."/>
            <person name="Gautier V."/>
            <person name="Ament-Velasquez S.L."/>
            <person name="Kruys A."/>
            <person name="Hutchinson M.I."/>
            <person name="Powell A.J."/>
            <person name="Barry K."/>
            <person name="Miller A.N."/>
            <person name="Grigoriev I.V."/>
            <person name="Debuchy R."/>
            <person name="Gladieux P."/>
            <person name="Thoren M.H."/>
            <person name="Johannesson H."/>
        </authorList>
    </citation>
    <scope>NUCLEOTIDE SEQUENCE</scope>
    <source>
        <strain evidence="3">PSN243</strain>
    </source>
</reference>
<dbReference type="AlphaFoldDB" id="A0AAV9G8C6"/>
<organism evidence="3 4">
    <name type="scientific">Podospora aff. communis PSN243</name>
    <dbReference type="NCBI Taxonomy" id="3040156"/>
    <lineage>
        <taxon>Eukaryota</taxon>
        <taxon>Fungi</taxon>
        <taxon>Dikarya</taxon>
        <taxon>Ascomycota</taxon>
        <taxon>Pezizomycotina</taxon>
        <taxon>Sordariomycetes</taxon>
        <taxon>Sordariomycetidae</taxon>
        <taxon>Sordariales</taxon>
        <taxon>Podosporaceae</taxon>
        <taxon>Podospora</taxon>
    </lineage>
</organism>
<evidence type="ECO:0000256" key="1">
    <source>
        <dbReference type="SAM" id="MobiDB-lite"/>
    </source>
</evidence>
<name>A0AAV9G8C6_9PEZI</name>
<evidence type="ECO:0000313" key="4">
    <source>
        <dbReference type="Proteomes" id="UP001321760"/>
    </source>
</evidence>
<keyword evidence="2" id="KW-0812">Transmembrane</keyword>
<evidence type="ECO:0000313" key="3">
    <source>
        <dbReference type="EMBL" id="KAK4444851.1"/>
    </source>
</evidence>
<sequence>MWVNGRPQSDLDSVITFAAAPAKSLHGQGVHSCACLLTVDGVCYALESKDITIRTLPTTMTDSSARQWILLLSLTALLLSLAVLAQTASRYASAYLTAPREVTAFLDAVDSSIEENESYNKNVAGVQRLEDKLRLSRLLRDIQREGDALRENLNAMIIGEEDTQLRLSARIFWAGKRVELEERVRRLDLLRMRFLVMHMGIIAGVATEAAAKQEASAKERDPEKVMARSVPAPGALSRALTDSIKSRPPLRRLTTQAIGHQETVEGSHRRGWAGVVQELQRSPLLHKRHANIEMALTQTP</sequence>
<keyword evidence="2" id="KW-1133">Transmembrane helix</keyword>
<protein>
    <submittedName>
        <fullName evidence="3">Uncharacterized protein</fullName>
    </submittedName>
</protein>
<keyword evidence="2" id="KW-0472">Membrane</keyword>
<feature type="compositionally biased region" description="Basic and acidic residues" evidence="1">
    <location>
        <begin position="215"/>
        <end position="226"/>
    </location>
</feature>
<dbReference type="Proteomes" id="UP001321760">
    <property type="component" value="Unassembled WGS sequence"/>
</dbReference>
<feature type="transmembrane region" description="Helical" evidence="2">
    <location>
        <begin position="65"/>
        <end position="85"/>
    </location>
</feature>
<keyword evidence="4" id="KW-1185">Reference proteome</keyword>
<comment type="caution">
    <text evidence="3">The sequence shown here is derived from an EMBL/GenBank/DDBJ whole genome shotgun (WGS) entry which is preliminary data.</text>
</comment>
<accession>A0AAV9G8C6</accession>
<evidence type="ECO:0000256" key="2">
    <source>
        <dbReference type="SAM" id="Phobius"/>
    </source>
</evidence>
<proteinExistence type="predicted"/>